<evidence type="ECO:0008006" key="3">
    <source>
        <dbReference type="Google" id="ProtNLM"/>
    </source>
</evidence>
<keyword evidence="2" id="KW-1185">Reference proteome</keyword>
<organism evidence="1 2">
    <name type="scientific">Lysobacter brunescens</name>
    <dbReference type="NCBI Taxonomy" id="262323"/>
    <lineage>
        <taxon>Bacteria</taxon>
        <taxon>Pseudomonadati</taxon>
        <taxon>Pseudomonadota</taxon>
        <taxon>Gammaproteobacteria</taxon>
        <taxon>Lysobacterales</taxon>
        <taxon>Lysobacteraceae</taxon>
        <taxon>Lysobacter</taxon>
    </lineage>
</organism>
<protein>
    <recommendedName>
        <fullName evidence="3">Integron gene cassette protein</fullName>
    </recommendedName>
</protein>
<evidence type="ECO:0000313" key="1">
    <source>
        <dbReference type="EMBL" id="MFD0727014.1"/>
    </source>
</evidence>
<proteinExistence type="predicted"/>
<evidence type="ECO:0000313" key="2">
    <source>
        <dbReference type="Proteomes" id="UP001597110"/>
    </source>
</evidence>
<name>A0ABW2YEZ9_9GAMM</name>
<sequence>MTLTVDVYIRMPNNDLERLELPSDLAGFESTRYTFYGSDFAKSMGLKLFPLLAEEYWFEFEGDELDELRREAVMLYEHVIETEVGGYWAFRINNILNAIDAARHFDGLVRIW</sequence>
<dbReference type="EMBL" id="JBHTIF010000003">
    <property type="protein sequence ID" value="MFD0727014.1"/>
    <property type="molecule type" value="Genomic_DNA"/>
</dbReference>
<dbReference type="Proteomes" id="UP001597110">
    <property type="component" value="Unassembled WGS sequence"/>
</dbReference>
<comment type="caution">
    <text evidence="1">The sequence shown here is derived from an EMBL/GenBank/DDBJ whole genome shotgun (WGS) entry which is preliminary data.</text>
</comment>
<accession>A0ABW2YEZ9</accession>
<reference evidence="2" key="1">
    <citation type="journal article" date="2019" name="Int. J. Syst. Evol. Microbiol.">
        <title>The Global Catalogue of Microorganisms (GCM) 10K type strain sequencing project: providing services to taxonomists for standard genome sequencing and annotation.</title>
        <authorList>
            <consortium name="The Broad Institute Genomics Platform"/>
            <consortium name="The Broad Institute Genome Sequencing Center for Infectious Disease"/>
            <person name="Wu L."/>
            <person name="Ma J."/>
        </authorList>
    </citation>
    <scope>NUCLEOTIDE SEQUENCE [LARGE SCALE GENOMIC DNA]</scope>
    <source>
        <strain evidence="2">CCUG 55585</strain>
    </source>
</reference>
<gene>
    <name evidence="1" type="ORF">ACFQ0E_15575</name>
</gene>